<evidence type="ECO:0000256" key="2">
    <source>
        <dbReference type="ARBA" id="ARBA00023125"/>
    </source>
</evidence>
<evidence type="ECO:0000313" key="7">
    <source>
        <dbReference type="Proteomes" id="UP000248857"/>
    </source>
</evidence>
<sequence>MATTKSARPSVRDRILSTASELFYQEGVRGVGIDRIIAESGVAKMSLYKHFKSKDVLIATYLEERTENWLAWLHTRVEELATEPCDRILAVFDVYKEWFEQPDFHGCAFINTSIELFDSGHPAYQVCLDHMQAVADFLSTLVRDAQLPEPDILTSQLMILLKGAVVETVMQGNSDPAVRAKQAAVILIQH</sequence>
<dbReference type="RefSeq" id="WP_110984935.1">
    <property type="nucleotide sequence ID" value="NZ_CAWNWM010000002.1"/>
</dbReference>
<feature type="domain" description="HTH tetR-type" evidence="5">
    <location>
        <begin position="9"/>
        <end position="69"/>
    </location>
</feature>
<dbReference type="InterPro" id="IPR036271">
    <property type="entry name" value="Tet_transcr_reg_TetR-rel_C_sf"/>
</dbReference>
<dbReference type="SUPFAM" id="SSF48498">
    <property type="entry name" value="Tetracyclin repressor-like, C-terminal domain"/>
    <property type="match status" value="1"/>
</dbReference>
<accession>A0A2W1JZI6</accession>
<feature type="DNA-binding region" description="H-T-H motif" evidence="4">
    <location>
        <begin position="32"/>
        <end position="51"/>
    </location>
</feature>
<dbReference type="Pfam" id="PF16925">
    <property type="entry name" value="TetR_C_13"/>
    <property type="match status" value="1"/>
</dbReference>
<proteinExistence type="predicted"/>
<dbReference type="InterPro" id="IPR009057">
    <property type="entry name" value="Homeodomain-like_sf"/>
</dbReference>
<dbReference type="GO" id="GO:0003677">
    <property type="term" value="F:DNA binding"/>
    <property type="evidence" value="ECO:0007669"/>
    <property type="project" value="UniProtKB-UniRule"/>
</dbReference>
<dbReference type="InterPro" id="IPR011075">
    <property type="entry name" value="TetR_C"/>
</dbReference>
<dbReference type="SUPFAM" id="SSF46689">
    <property type="entry name" value="Homeodomain-like"/>
    <property type="match status" value="1"/>
</dbReference>
<evidence type="ECO:0000256" key="4">
    <source>
        <dbReference type="PROSITE-ProRule" id="PRU00335"/>
    </source>
</evidence>
<evidence type="ECO:0000256" key="1">
    <source>
        <dbReference type="ARBA" id="ARBA00023015"/>
    </source>
</evidence>
<dbReference type="AlphaFoldDB" id="A0A2W1JZI6"/>
<dbReference type="PANTHER" id="PTHR47506">
    <property type="entry name" value="TRANSCRIPTIONAL REGULATORY PROTEIN"/>
    <property type="match status" value="1"/>
</dbReference>
<dbReference type="EMBL" id="PQWO01000002">
    <property type="protein sequence ID" value="PZD74794.1"/>
    <property type="molecule type" value="Genomic_DNA"/>
</dbReference>
<evidence type="ECO:0000259" key="5">
    <source>
        <dbReference type="PROSITE" id="PS50977"/>
    </source>
</evidence>
<dbReference type="PROSITE" id="PS50977">
    <property type="entry name" value="HTH_TETR_2"/>
    <property type="match status" value="1"/>
</dbReference>
<reference evidence="6 7" key="1">
    <citation type="journal article" date="2018" name="Sci. Rep.">
        <title>A novel species of the marine cyanobacterium Acaryochloris with a unique pigment content and lifestyle.</title>
        <authorList>
            <person name="Partensky F."/>
            <person name="Six C."/>
            <person name="Ratin M."/>
            <person name="Garczarek L."/>
            <person name="Vaulot D."/>
            <person name="Probert I."/>
            <person name="Calteau A."/>
            <person name="Gourvil P."/>
            <person name="Marie D."/>
            <person name="Grebert T."/>
            <person name="Bouchier C."/>
            <person name="Le Panse S."/>
            <person name="Gachenot M."/>
            <person name="Rodriguez F."/>
            <person name="Garrido J.L."/>
        </authorList>
    </citation>
    <scope>NUCLEOTIDE SEQUENCE [LARGE SCALE GENOMIC DNA]</scope>
    <source>
        <strain evidence="6 7">RCC1774</strain>
    </source>
</reference>
<keyword evidence="3" id="KW-0804">Transcription</keyword>
<evidence type="ECO:0000256" key="3">
    <source>
        <dbReference type="ARBA" id="ARBA00023163"/>
    </source>
</evidence>
<organism evidence="6 7">
    <name type="scientific">Acaryochloris thomasi RCC1774</name>
    <dbReference type="NCBI Taxonomy" id="1764569"/>
    <lineage>
        <taxon>Bacteria</taxon>
        <taxon>Bacillati</taxon>
        <taxon>Cyanobacteriota</taxon>
        <taxon>Cyanophyceae</taxon>
        <taxon>Acaryochloridales</taxon>
        <taxon>Acaryochloridaceae</taxon>
        <taxon>Acaryochloris</taxon>
        <taxon>Acaryochloris thomasi</taxon>
    </lineage>
</organism>
<comment type="caution">
    <text evidence="6">The sequence shown here is derived from an EMBL/GenBank/DDBJ whole genome shotgun (WGS) entry which is preliminary data.</text>
</comment>
<dbReference type="PRINTS" id="PR00455">
    <property type="entry name" value="HTHTETR"/>
</dbReference>
<protein>
    <submittedName>
        <fullName evidence="6">HTH-type transcriptional repressor KstR2</fullName>
    </submittedName>
</protein>
<dbReference type="PANTHER" id="PTHR47506:SF3">
    <property type="entry name" value="HTH-TYPE TRANSCRIPTIONAL REGULATOR LMRA"/>
    <property type="match status" value="1"/>
</dbReference>
<keyword evidence="7" id="KW-1185">Reference proteome</keyword>
<dbReference type="Pfam" id="PF00440">
    <property type="entry name" value="TetR_N"/>
    <property type="match status" value="1"/>
</dbReference>
<keyword evidence="2 4" id="KW-0238">DNA-binding</keyword>
<name>A0A2W1JZI6_9CYAN</name>
<dbReference type="InterPro" id="IPR001647">
    <property type="entry name" value="HTH_TetR"/>
</dbReference>
<dbReference type="Gene3D" id="1.10.357.10">
    <property type="entry name" value="Tetracycline Repressor, domain 2"/>
    <property type="match status" value="1"/>
</dbReference>
<keyword evidence="1" id="KW-0805">Transcription regulation</keyword>
<gene>
    <name evidence="6" type="primary">kstR2_1</name>
    <name evidence="6" type="ORF">C1752_00983</name>
</gene>
<dbReference type="Proteomes" id="UP000248857">
    <property type="component" value="Unassembled WGS sequence"/>
</dbReference>
<evidence type="ECO:0000313" key="6">
    <source>
        <dbReference type="EMBL" id="PZD74794.1"/>
    </source>
</evidence>
<dbReference type="OrthoDB" id="116240at2"/>